<sequence>MILFYCQIKNPDSKDKKRFQRIKNRIGREFKRMKKANEKVVSLGYKKAEKLVMKSGDNWLAIHQFRAI</sequence>
<accession>X1R4R1</accession>
<protein>
    <submittedName>
        <fullName evidence="1">Uncharacterized protein</fullName>
    </submittedName>
</protein>
<evidence type="ECO:0000313" key="1">
    <source>
        <dbReference type="EMBL" id="GAI50599.1"/>
    </source>
</evidence>
<dbReference type="AlphaFoldDB" id="X1R4R1"/>
<reference evidence="1" key="1">
    <citation type="journal article" date="2014" name="Front. Microbiol.">
        <title>High frequency of phylogenetically diverse reductive dehalogenase-homologous genes in deep subseafloor sedimentary metagenomes.</title>
        <authorList>
            <person name="Kawai M."/>
            <person name="Futagami T."/>
            <person name="Toyoda A."/>
            <person name="Takaki Y."/>
            <person name="Nishi S."/>
            <person name="Hori S."/>
            <person name="Arai W."/>
            <person name="Tsubouchi T."/>
            <person name="Morono Y."/>
            <person name="Uchiyama I."/>
            <person name="Ito T."/>
            <person name="Fujiyama A."/>
            <person name="Inagaki F."/>
            <person name="Takami H."/>
        </authorList>
    </citation>
    <scope>NUCLEOTIDE SEQUENCE</scope>
    <source>
        <strain evidence="1">Expedition CK06-06</strain>
    </source>
</reference>
<organism evidence="1">
    <name type="scientific">marine sediment metagenome</name>
    <dbReference type="NCBI Taxonomy" id="412755"/>
    <lineage>
        <taxon>unclassified sequences</taxon>
        <taxon>metagenomes</taxon>
        <taxon>ecological metagenomes</taxon>
    </lineage>
</organism>
<gene>
    <name evidence="1" type="ORF">S06H3_57890</name>
</gene>
<proteinExistence type="predicted"/>
<name>X1R4R1_9ZZZZ</name>
<dbReference type="EMBL" id="BARV01037417">
    <property type="protein sequence ID" value="GAI50599.1"/>
    <property type="molecule type" value="Genomic_DNA"/>
</dbReference>
<comment type="caution">
    <text evidence="1">The sequence shown here is derived from an EMBL/GenBank/DDBJ whole genome shotgun (WGS) entry which is preliminary data.</text>
</comment>